<proteinExistence type="predicted"/>
<reference evidence="1 2" key="1">
    <citation type="submission" date="2019-03" db="EMBL/GenBank/DDBJ databases">
        <title>First draft genome of Liparis tanakae, snailfish: a comprehensive survey of snailfish specific genes.</title>
        <authorList>
            <person name="Kim W."/>
            <person name="Song I."/>
            <person name="Jeong J.-H."/>
            <person name="Kim D."/>
            <person name="Kim S."/>
            <person name="Ryu S."/>
            <person name="Song J.Y."/>
            <person name="Lee S.K."/>
        </authorList>
    </citation>
    <scope>NUCLEOTIDE SEQUENCE [LARGE SCALE GENOMIC DNA]</scope>
    <source>
        <tissue evidence="1">Muscle</tissue>
    </source>
</reference>
<dbReference type="AlphaFoldDB" id="A0A4Z2GUS2"/>
<keyword evidence="2" id="KW-1185">Reference proteome</keyword>
<protein>
    <submittedName>
        <fullName evidence="1">Uncharacterized protein</fullName>
    </submittedName>
</protein>
<gene>
    <name evidence="1" type="ORF">EYF80_033300</name>
</gene>
<dbReference type="EMBL" id="SRLO01000427">
    <property type="protein sequence ID" value="TNN56503.1"/>
    <property type="molecule type" value="Genomic_DNA"/>
</dbReference>
<evidence type="ECO:0000313" key="2">
    <source>
        <dbReference type="Proteomes" id="UP000314294"/>
    </source>
</evidence>
<comment type="caution">
    <text evidence="1">The sequence shown here is derived from an EMBL/GenBank/DDBJ whole genome shotgun (WGS) entry which is preliminary data.</text>
</comment>
<sequence length="59" mass="7371">MEEEEESPKVPRLKRKSREYMPMEDDEWWKHRPLTSIIQKSICSKKNQIREYNETKRTF</sequence>
<dbReference type="Proteomes" id="UP000314294">
    <property type="component" value="Unassembled WGS sequence"/>
</dbReference>
<accession>A0A4Z2GUS2</accession>
<name>A0A4Z2GUS2_9TELE</name>
<evidence type="ECO:0000313" key="1">
    <source>
        <dbReference type="EMBL" id="TNN56503.1"/>
    </source>
</evidence>
<organism evidence="1 2">
    <name type="scientific">Liparis tanakae</name>
    <name type="common">Tanaka's snailfish</name>
    <dbReference type="NCBI Taxonomy" id="230148"/>
    <lineage>
        <taxon>Eukaryota</taxon>
        <taxon>Metazoa</taxon>
        <taxon>Chordata</taxon>
        <taxon>Craniata</taxon>
        <taxon>Vertebrata</taxon>
        <taxon>Euteleostomi</taxon>
        <taxon>Actinopterygii</taxon>
        <taxon>Neopterygii</taxon>
        <taxon>Teleostei</taxon>
        <taxon>Neoteleostei</taxon>
        <taxon>Acanthomorphata</taxon>
        <taxon>Eupercaria</taxon>
        <taxon>Perciformes</taxon>
        <taxon>Cottioidei</taxon>
        <taxon>Cottales</taxon>
        <taxon>Liparidae</taxon>
        <taxon>Liparis</taxon>
    </lineage>
</organism>